<evidence type="ECO:0000256" key="3">
    <source>
        <dbReference type="ARBA" id="ARBA00012457"/>
    </source>
</evidence>
<evidence type="ECO:0000313" key="7">
    <source>
        <dbReference type="EMBL" id="CAL1694452.1"/>
    </source>
</evidence>
<evidence type="ECO:0000256" key="4">
    <source>
        <dbReference type="ARBA" id="ARBA00022679"/>
    </source>
</evidence>
<dbReference type="InterPro" id="IPR002618">
    <property type="entry name" value="UDPGP_fam"/>
</dbReference>
<dbReference type="EC" id="2.7.7.23" evidence="3"/>
<evidence type="ECO:0000256" key="5">
    <source>
        <dbReference type="ARBA" id="ARBA00022695"/>
    </source>
</evidence>
<dbReference type="Proteomes" id="UP001497453">
    <property type="component" value="Chromosome 1"/>
</dbReference>
<evidence type="ECO:0000313" key="8">
    <source>
        <dbReference type="Proteomes" id="UP001497453"/>
    </source>
</evidence>
<dbReference type="PANTHER" id="PTHR11952">
    <property type="entry name" value="UDP- GLUCOSE PYROPHOSPHORYLASE"/>
    <property type="match status" value="1"/>
</dbReference>
<keyword evidence="8" id="KW-1185">Reference proteome</keyword>
<dbReference type="CDD" id="cd04193">
    <property type="entry name" value="UDPGlcNAc_PPase"/>
    <property type="match status" value="1"/>
</dbReference>
<name>A0ABP1CK18_9APHY</name>
<sequence>MSFDNIRQRYEAAGQGHLLHFLPQLSESERASLRSQLEELDIERVNRIYGKAISSETEATENTGKEAIEPLPEHAADSVIGDQAKEREWRAVGLQAVARGEVGVLLMAGGQGTRLGSSAPKGCYDIGLPSHKSLFQIQAERIARLQIIAAQENGKNLGSVIIPWYVMTSGPTRPSTEAFFKKNSFFGLDPKNVIFFEQGTLPCLTMEGKVILEAPSKVAVAPDGNGGLYAALRRPLSPDDKSHTVLTDLAARNIRFIHSYCVDNCLVKIADPVFLGYCISKQADCAAKVVPKAYPTESVGVVVRRGDKFSVVEYSEISQEQAERRDPKTGELAFRAANIVNHFYTTEFLNEVESFEEEFAFHIARKKIPHVDMSSGELVKPSKPNGMKLEMFVFDVFPFTKRFAVLEVARNEEFSPLKNAPGTGSDDPETSRRDLLAQQRRFLENAGAKVADGVEIEVSPLVSYAGEGLESVKGKTFTRSGLVESVEELDALV</sequence>
<keyword evidence="4" id="KW-0808">Transferase</keyword>
<evidence type="ECO:0000256" key="1">
    <source>
        <dbReference type="ARBA" id="ARBA00005208"/>
    </source>
</evidence>
<gene>
    <name evidence="7" type="ORF">GFSPODELE1_LOCUS308</name>
</gene>
<dbReference type="InterPro" id="IPR039741">
    <property type="entry name" value="UDP-sugar_pyrophosphorylase"/>
</dbReference>
<evidence type="ECO:0000256" key="2">
    <source>
        <dbReference type="ARBA" id="ARBA00010401"/>
    </source>
</evidence>
<dbReference type="PANTHER" id="PTHR11952:SF2">
    <property type="entry name" value="LD24639P"/>
    <property type="match status" value="1"/>
</dbReference>
<comment type="pathway">
    <text evidence="1">Nucleotide-sugar biosynthesis; UDP-N-acetyl-alpha-D-glucosamine biosynthesis; UDP-N-acetyl-alpha-D-glucosamine from N-acetyl-alpha-D-glucosamine 1-phosphate: step 1/1.</text>
</comment>
<proteinExistence type="inferred from homology"/>
<organism evidence="7 8">
    <name type="scientific">Somion occarium</name>
    <dbReference type="NCBI Taxonomy" id="3059160"/>
    <lineage>
        <taxon>Eukaryota</taxon>
        <taxon>Fungi</taxon>
        <taxon>Dikarya</taxon>
        <taxon>Basidiomycota</taxon>
        <taxon>Agaricomycotina</taxon>
        <taxon>Agaricomycetes</taxon>
        <taxon>Polyporales</taxon>
        <taxon>Cerrenaceae</taxon>
        <taxon>Somion</taxon>
    </lineage>
</organism>
<dbReference type="Pfam" id="PF01704">
    <property type="entry name" value="UDPGP"/>
    <property type="match status" value="1"/>
</dbReference>
<dbReference type="SUPFAM" id="SSF53448">
    <property type="entry name" value="Nucleotide-diphospho-sugar transferases"/>
    <property type="match status" value="1"/>
</dbReference>
<reference evidence="8" key="1">
    <citation type="submission" date="2024-04" db="EMBL/GenBank/DDBJ databases">
        <authorList>
            <person name="Shaw F."/>
            <person name="Minotto A."/>
        </authorList>
    </citation>
    <scope>NUCLEOTIDE SEQUENCE [LARGE SCALE GENOMIC DNA]</scope>
</reference>
<accession>A0ABP1CK18</accession>
<dbReference type="EMBL" id="OZ037944">
    <property type="protein sequence ID" value="CAL1694452.1"/>
    <property type="molecule type" value="Genomic_DNA"/>
</dbReference>
<protein>
    <recommendedName>
        <fullName evidence="3">UDP-N-acetylglucosamine diphosphorylase</fullName>
        <ecNumber evidence="3">2.7.7.23</ecNumber>
    </recommendedName>
</protein>
<dbReference type="InterPro" id="IPR029044">
    <property type="entry name" value="Nucleotide-diphossugar_trans"/>
</dbReference>
<comment type="similarity">
    <text evidence="2">Belongs to the UDPGP type 1 family.</text>
</comment>
<dbReference type="Gene3D" id="3.90.550.10">
    <property type="entry name" value="Spore Coat Polysaccharide Biosynthesis Protein SpsA, Chain A"/>
    <property type="match status" value="1"/>
</dbReference>
<evidence type="ECO:0000256" key="6">
    <source>
        <dbReference type="ARBA" id="ARBA00048493"/>
    </source>
</evidence>
<keyword evidence="5" id="KW-0548">Nucleotidyltransferase</keyword>
<comment type="catalytic activity">
    <reaction evidence="6">
        <text>N-acetyl-alpha-D-glucosamine 1-phosphate + UTP + H(+) = UDP-N-acetyl-alpha-D-glucosamine + diphosphate</text>
        <dbReference type="Rhea" id="RHEA:13509"/>
        <dbReference type="ChEBI" id="CHEBI:15378"/>
        <dbReference type="ChEBI" id="CHEBI:33019"/>
        <dbReference type="ChEBI" id="CHEBI:46398"/>
        <dbReference type="ChEBI" id="CHEBI:57705"/>
        <dbReference type="ChEBI" id="CHEBI:57776"/>
        <dbReference type="EC" id="2.7.7.23"/>
    </reaction>
</comment>